<accession>A0A433XLA0</accession>
<dbReference type="Pfam" id="PF00072">
    <property type="entry name" value="Response_reg"/>
    <property type="match status" value="1"/>
</dbReference>
<dbReference type="GO" id="GO:0005524">
    <property type="term" value="F:ATP binding"/>
    <property type="evidence" value="ECO:0007669"/>
    <property type="project" value="UniProtKB-KW"/>
</dbReference>
<evidence type="ECO:0000256" key="7">
    <source>
        <dbReference type="ARBA" id="ARBA00022840"/>
    </source>
</evidence>
<dbReference type="Proteomes" id="UP000281547">
    <property type="component" value="Unassembled WGS sequence"/>
</dbReference>
<dbReference type="AlphaFoldDB" id="A0A433XLA0"/>
<evidence type="ECO:0000256" key="3">
    <source>
        <dbReference type="ARBA" id="ARBA00022553"/>
    </source>
</evidence>
<dbReference type="InterPro" id="IPR011495">
    <property type="entry name" value="Sig_transdc_His_kin_sub2_dim/P"/>
</dbReference>
<evidence type="ECO:0000259" key="11">
    <source>
        <dbReference type="PROSITE" id="PS50110"/>
    </source>
</evidence>
<dbReference type="SUPFAM" id="SSF55874">
    <property type="entry name" value="ATPase domain of HSP90 chaperone/DNA topoisomerase II/histidine kinase"/>
    <property type="match status" value="1"/>
</dbReference>
<proteinExistence type="predicted"/>
<feature type="modified residue" description="4-aspartylphosphate" evidence="8">
    <location>
        <position position="56"/>
    </location>
</feature>
<keyword evidence="13" id="KW-1185">Reference proteome</keyword>
<evidence type="ECO:0000256" key="8">
    <source>
        <dbReference type="PROSITE-ProRule" id="PRU00169"/>
    </source>
</evidence>
<dbReference type="GO" id="GO:0004673">
    <property type="term" value="F:protein histidine kinase activity"/>
    <property type="evidence" value="ECO:0007669"/>
    <property type="project" value="UniProtKB-EC"/>
</dbReference>
<dbReference type="InterPro" id="IPR001789">
    <property type="entry name" value="Sig_transdc_resp-reg_receiver"/>
</dbReference>
<dbReference type="OrthoDB" id="489241at2"/>
<dbReference type="CDD" id="cd00156">
    <property type="entry name" value="REC"/>
    <property type="match status" value="1"/>
</dbReference>
<protein>
    <recommendedName>
        <fullName evidence="2">histidine kinase</fullName>
        <ecNumber evidence="2">2.7.13.3</ecNumber>
    </recommendedName>
</protein>
<keyword evidence="9" id="KW-0175">Coiled coil</keyword>
<feature type="domain" description="Histidine kinase" evidence="10">
    <location>
        <begin position="153"/>
        <end position="343"/>
    </location>
</feature>
<keyword evidence="7" id="KW-0067">ATP-binding</keyword>
<dbReference type="GO" id="GO:0000160">
    <property type="term" value="P:phosphorelay signal transduction system"/>
    <property type="evidence" value="ECO:0007669"/>
    <property type="project" value="InterPro"/>
</dbReference>
<dbReference type="InterPro" id="IPR011102">
    <property type="entry name" value="Sig_transdc_His_kinase_HWE"/>
</dbReference>
<dbReference type="Pfam" id="PF07568">
    <property type="entry name" value="HisKA_2"/>
    <property type="match status" value="1"/>
</dbReference>
<keyword evidence="5" id="KW-0547">Nucleotide-binding</keyword>
<dbReference type="PROSITE" id="PS50109">
    <property type="entry name" value="HIS_KIN"/>
    <property type="match status" value="1"/>
</dbReference>
<dbReference type="SMART" id="SM00911">
    <property type="entry name" value="HWE_HK"/>
    <property type="match status" value="1"/>
</dbReference>
<reference evidence="12 13" key="1">
    <citation type="journal article" date="2016" name="Int. J. Syst. Evol. Microbiol.">
        <title>Arsenicitalea aurantiaca gen. nov., sp. nov., a new member of the family Hyphomicrobiaceae, isolated from high-arsenic sediment.</title>
        <authorList>
            <person name="Mu Y."/>
            <person name="Zhou L."/>
            <person name="Zeng X.C."/>
            <person name="Liu L."/>
            <person name="Pan Y."/>
            <person name="Chen X."/>
            <person name="Wang J."/>
            <person name="Li S."/>
            <person name="Li W.J."/>
            <person name="Wang Y."/>
        </authorList>
    </citation>
    <scope>NUCLEOTIDE SEQUENCE [LARGE SCALE GENOMIC DNA]</scope>
    <source>
        <strain evidence="12 13">42-50</strain>
    </source>
</reference>
<dbReference type="InterPro" id="IPR011006">
    <property type="entry name" value="CheY-like_superfamily"/>
</dbReference>
<evidence type="ECO:0000313" key="12">
    <source>
        <dbReference type="EMBL" id="RUT34855.1"/>
    </source>
</evidence>
<dbReference type="SMART" id="SM00387">
    <property type="entry name" value="HATPase_c"/>
    <property type="match status" value="1"/>
</dbReference>
<evidence type="ECO:0000256" key="2">
    <source>
        <dbReference type="ARBA" id="ARBA00012438"/>
    </source>
</evidence>
<comment type="caution">
    <text evidence="12">The sequence shown here is derived from an EMBL/GenBank/DDBJ whole genome shotgun (WGS) entry which is preliminary data.</text>
</comment>
<name>A0A433XLA0_9HYPH</name>
<dbReference type="InterPro" id="IPR036890">
    <property type="entry name" value="HATPase_C_sf"/>
</dbReference>
<evidence type="ECO:0000313" key="13">
    <source>
        <dbReference type="Proteomes" id="UP000281547"/>
    </source>
</evidence>
<dbReference type="PANTHER" id="PTHR41523:SF8">
    <property type="entry name" value="ETHYLENE RESPONSE SENSOR PROTEIN"/>
    <property type="match status" value="1"/>
</dbReference>
<dbReference type="Gene3D" id="3.40.50.2300">
    <property type="match status" value="1"/>
</dbReference>
<evidence type="ECO:0000256" key="9">
    <source>
        <dbReference type="SAM" id="Coils"/>
    </source>
</evidence>
<keyword evidence="3 8" id="KW-0597">Phosphoprotein</keyword>
<evidence type="ECO:0000256" key="4">
    <source>
        <dbReference type="ARBA" id="ARBA00022679"/>
    </source>
</evidence>
<dbReference type="PROSITE" id="PS50110">
    <property type="entry name" value="RESPONSE_REGULATORY"/>
    <property type="match status" value="1"/>
</dbReference>
<feature type="coiled-coil region" evidence="9">
    <location>
        <begin position="126"/>
        <end position="153"/>
    </location>
</feature>
<gene>
    <name evidence="12" type="ORF">EMQ25_02540</name>
</gene>
<keyword evidence="6" id="KW-0418">Kinase</keyword>
<feature type="domain" description="Response regulatory" evidence="11">
    <location>
        <begin position="7"/>
        <end position="121"/>
    </location>
</feature>
<keyword evidence="4" id="KW-0808">Transferase</keyword>
<evidence type="ECO:0000256" key="5">
    <source>
        <dbReference type="ARBA" id="ARBA00022741"/>
    </source>
</evidence>
<dbReference type="SMART" id="SM00448">
    <property type="entry name" value="REC"/>
    <property type="match status" value="1"/>
</dbReference>
<evidence type="ECO:0000256" key="1">
    <source>
        <dbReference type="ARBA" id="ARBA00000085"/>
    </source>
</evidence>
<evidence type="ECO:0000259" key="10">
    <source>
        <dbReference type="PROSITE" id="PS50109"/>
    </source>
</evidence>
<dbReference type="InterPro" id="IPR005467">
    <property type="entry name" value="His_kinase_dom"/>
</dbReference>
<dbReference type="InterPro" id="IPR003594">
    <property type="entry name" value="HATPase_dom"/>
</dbReference>
<organism evidence="12 13">
    <name type="scientific">Arsenicitalea aurantiaca</name>
    <dbReference type="NCBI Taxonomy" id="1783274"/>
    <lineage>
        <taxon>Bacteria</taxon>
        <taxon>Pseudomonadati</taxon>
        <taxon>Pseudomonadota</taxon>
        <taxon>Alphaproteobacteria</taxon>
        <taxon>Hyphomicrobiales</taxon>
        <taxon>Devosiaceae</taxon>
        <taxon>Arsenicitalea</taxon>
    </lineage>
</organism>
<comment type="catalytic activity">
    <reaction evidence="1">
        <text>ATP + protein L-histidine = ADP + protein N-phospho-L-histidine.</text>
        <dbReference type="EC" id="2.7.13.3"/>
    </reaction>
</comment>
<dbReference type="Gene3D" id="3.30.450.20">
    <property type="entry name" value="PAS domain"/>
    <property type="match status" value="1"/>
</dbReference>
<evidence type="ECO:0000256" key="6">
    <source>
        <dbReference type="ARBA" id="ARBA00022777"/>
    </source>
</evidence>
<dbReference type="Pfam" id="PF02518">
    <property type="entry name" value="HATPase_c"/>
    <property type="match status" value="1"/>
</dbReference>
<dbReference type="SUPFAM" id="SSF52172">
    <property type="entry name" value="CheY-like"/>
    <property type="match status" value="1"/>
</dbReference>
<dbReference type="PANTHER" id="PTHR41523">
    <property type="entry name" value="TWO-COMPONENT SYSTEM SENSOR PROTEIN"/>
    <property type="match status" value="1"/>
</dbReference>
<dbReference type="RefSeq" id="WP_127186975.1">
    <property type="nucleotide sequence ID" value="NZ_RZNJ01000001.1"/>
</dbReference>
<sequence length="343" mass="36381">MSTQPVRVLYIDDDPGLGRLVQKALVRRGYEVEHVTDAETGLARVAEGGIDVIGLDHYLPTGTGMDVLAALSGQAGAPPVVYVTGSAETAVAVDALKAGAVDYVTKTVGADFLELLGSAIDQAMTSARLTREKLKAEREMREARERAEMLLGEVNHRVANSLALVAALVRMQANAVTEPAARDALNETQARISAIAGVHRRLYTSEDVRFVDLRDYLQSLVDELAISINLAENTTVSLDVEPVKVPTDKAVSLGVIVTELVTNAFKYAYPDGQAGEIRVRFSTEGEAGRLSVEDDGIGWSGAGEVKGTGLGSRIVRAMAGNLASQVAYDAGGTGTRVRIDFAL</sequence>
<dbReference type="Gene3D" id="3.30.565.10">
    <property type="entry name" value="Histidine kinase-like ATPase, C-terminal domain"/>
    <property type="match status" value="1"/>
</dbReference>
<dbReference type="EMBL" id="RZNJ01000001">
    <property type="protein sequence ID" value="RUT34855.1"/>
    <property type="molecule type" value="Genomic_DNA"/>
</dbReference>
<dbReference type="EC" id="2.7.13.3" evidence="2"/>